<dbReference type="SUPFAM" id="SSF47413">
    <property type="entry name" value="lambda repressor-like DNA-binding domains"/>
    <property type="match status" value="1"/>
</dbReference>
<keyword evidence="2" id="KW-0812">Transmembrane</keyword>
<reference evidence="5" key="1">
    <citation type="submission" date="2019-08" db="EMBL/GenBank/DDBJ databases">
        <title>Complete Genome Sequence of the Polysaccharide-Degrading Rumen Bacterium Pseudobutyrivibrio xylanivorans MA3014.</title>
        <authorList>
            <person name="Palevich N."/>
            <person name="Maclean P.H."/>
            <person name="Kelly W.J."/>
            <person name="Leahy S.C."/>
            <person name="Rakonjac J."/>
            <person name="Attwood G.T."/>
        </authorList>
    </citation>
    <scope>NUCLEOTIDE SEQUENCE [LARGE SCALE GENOMIC DNA]</scope>
    <source>
        <strain evidence="5">MA3014</strain>
    </source>
</reference>
<dbReference type="CDD" id="cd00093">
    <property type="entry name" value="HTH_XRE"/>
    <property type="match status" value="1"/>
</dbReference>
<dbReference type="KEGG" id="pxv:FXF36_04900"/>
<dbReference type="EMBL" id="CP043028">
    <property type="protein sequence ID" value="QFJ54252.1"/>
    <property type="molecule type" value="Genomic_DNA"/>
</dbReference>
<keyword evidence="2" id="KW-0472">Membrane</keyword>
<keyword evidence="2" id="KW-1133">Transmembrane helix</keyword>
<dbReference type="AlphaFoldDB" id="A0A5P6VPB5"/>
<sequence>MNNEKIGMLIKNARLSKGYTQKEIANKLGVTDKAVSKWECGKSFPDITMIESISRELGISVNQLVGVADNSKEEAVMLEKNEKKIKIRIMISIIIFSVIAIKAITRLLCSFSTYWYISTIFENIVYFIFILIGVTSLISSIILIHKRRKMYEKNEVDD</sequence>
<evidence type="ECO:0000256" key="2">
    <source>
        <dbReference type="SAM" id="Phobius"/>
    </source>
</evidence>
<feature type="transmembrane region" description="Helical" evidence="2">
    <location>
        <begin position="123"/>
        <end position="144"/>
    </location>
</feature>
<evidence type="ECO:0000313" key="5">
    <source>
        <dbReference type="Proteomes" id="UP000327030"/>
    </source>
</evidence>
<feature type="domain" description="HTH cro/C1-type" evidence="3">
    <location>
        <begin position="10"/>
        <end position="64"/>
    </location>
</feature>
<dbReference type="Gene3D" id="1.10.260.40">
    <property type="entry name" value="lambda repressor-like DNA-binding domains"/>
    <property type="match status" value="1"/>
</dbReference>
<evidence type="ECO:0000256" key="1">
    <source>
        <dbReference type="ARBA" id="ARBA00023125"/>
    </source>
</evidence>
<dbReference type="OrthoDB" id="9813152at2"/>
<feature type="transmembrane region" description="Helical" evidence="2">
    <location>
        <begin position="89"/>
        <end position="117"/>
    </location>
</feature>
<proteinExistence type="predicted"/>
<keyword evidence="1" id="KW-0238">DNA-binding</keyword>
<dbReference type="PANTHER" id="PTHR46558">
    <property type="entry name" value="TRACRIPTIONAL REGULATORY PROTEIN-RELATED-RELATED"/>
    <property type="match status" value="1"/>
</dbReference>
<dbReference type="Pfam" id="PF01381">
    <property type="entry name" value="HTH_3"/>
    <property type="match status" value="1"/>
</dbReference>
<dbReference type="RefSeq" id="WP_151622747.1">
    <property type="nucleotide sequence ID" value="NZ_CP043028.1"/>
</dbReference>
<dbReference type="SMART" id="SM00530">
    <property type="entry name" value="HTH_XRE"/>
    <property type="match status" value="1"/>
</dbReference>
<accession>A0A5P6VPB5</accession>
<dbReference type="PANTHER" id="PTHR46558:SF11">
    <property type="entry name" value="HTH-TYPE TRANSCRIPTIONAL REGULATOR XRE"/>
    <property type="match status" value="1"/>
</dbReference>
<dbReference type="InterPro" id="IPR010982">
    <property type="entry name" value="Lambda_DNA-bd_dom_sf"/>
</dbReference>
<name>A0A5P6VPB5_PSEXY</name>
<organism evidence="4 5">
    <name type="scientific">Pseudobutyrivibrio xylanivorans</name>
    <dbReference type="NCBI Taxonomy" id="185007"/>
    <lineage>
        <taxon>Bacteria</taxon>
        <taxon>Bacillati</taxon>
        <taxon>Bacillota</taxon>
        <taxon>Clostridia</taxon>
        <taxon>Lachnospirales</taxon>
        <taxon>Lachnospiraceae</taxon>
        <taxon>Pseudobutyrivibrio</taxon>
    </lineage>
</organism>
<gene>
    <name evidence="4" type="ORF">FXF36_04900</name>
</gene>
<dbReference type="GO" id="GO:0003677">
    <property type="term" value="F:DNA binding"/>
    <property type="evidence" value="ECO:0007669"/>
    <property type="project" value="UniProtKB-KW"/>
</dbReference>
<dbReference type="Proteomes" id="UP000327030">
    <property type="component" value="Chromosome 1"/>
</dbReference>
<dbReference type="PROSITE" id="PS50943">
    <property type="entry name" value="HTH_CROC1"/>
    <property type="match status" value="1"/>
</dbReference>
<dbReference type="InterPro" id="IPR001387">
    <property type="entry name" value="Cro/C1-type_HTH"/>
</dbReference>
<protein>
    <submittedName>
        <fullName evidence="4">Helix-turn-helix transcriptional regulator</fullName>
    </submittedName>
</protein>
<evidence type="ECO:0000259" key="3">
    <source>
        <dbReference type="PROSITE" id="PS50943"/>
    </source>
</evidence>
<evidence type="ECO:0000313" key="4">
    <source>
        <dbReference type="EMBL" id="QFJ54252.1"/>
    </source>
</evidence>